<gene>
    <name evidence="4" type="ORF">GLV81_03030</name>
</gene>
<dbReference type="Gene3D" id="2.60.40.2020">
    <property type="match status" value="1"/>
</dbReference>
<dbReference type="GO" id="GO:0004869">
    <property type="term" value="F:cysteine-type endopeptidase inhibitor activity"/>
    <property type="evidence" value="ECO:0007669"/>
    <property type="project" value="UniProtKB-KW"/>
</dbReference>
<dbReference type="Pfam" id="PF09394">
    <property type="entry name" value="Inhibitor_I42"/>
    <property type="match status" value="1"/>
</dbReference>
<evidence type="ECO:0000256" key="1">
    <source>
        <dbReference type="ARBA" id="ARBA00022690"/>
    </source>
</evidence>
<keyword evidence="5" id="KW-1185">Reference proteome</keyword>
<evidence type="ECO:0000259" key="3">
    <source>
        <dbReference type="Pfam" id="PF09394"/>
    </source>
</evidence>
<feature type="domain" description="Proteinase inhibitor I42 chagasin" evidence="3">
    <location>
        <begin position="5"/>
        <end position="90"/>
    </location>
</feature>
<dbReference type="InterPro" id="IPR052781">
    <property type="entry name" value="Cys_protease_inhibitor_I42"/>
</dbReference>
<dbReference type="PANTHER" id="PTHR36530">
    <property type="entry name" value="INHIBITOR OF CYSTEINE PEPTIDASE"/>
    <property type="match status" value="1"/>
</dbReference>
<proteinExistence type="predicted"/>
<reference evidence="4 5" key="1">
    <citation type="submission" date="2019-11" db="EMBL/GenBank/DDBJ databases">
        <authorList>
            <person name="Im W.T."/>
        </authorList>
    </citation>
    <scope>NUCLEOTIDE SEQUENCE [LARGE SCALE GENOMIC DNA]</scope>
    <source>
        <strain evidence="4 5">SB-02</strain>
    </source>
</reference>
<keyword evidence="1" id="KW-0646">Protease inhibitor</keyword>
<dbReference type="EMBL" id="CP046566">
    <property type="protein sequence ID" value="QGW27213.1"/>
    <property type="molecule type" value="Genomic_DNA"/>
</dbReference>
<sequence>MRITLHIGESKTILLQKEAVGGYNWQLQNPDEESLQISTSILPAKSKVIGAGAVLEVKITATKKGTFLLLATYCRSWEKQAAKVQQYEVVVL</sequence>
<dbReference type="RefSeq" id="WP_157476748.1">
    <property type="nucleotide sequence ID" value="NZ_CP046566.1"/>
</dbReference>
<dbReference type="Proteomes" id="UP000426027">
    <property type="component" value="Chromosome"/>
</dbReference>
<keyword evidence="2" id="KW-0789">Thiol protease inhibitor</keyword>
<name>A0A6I6G6Y3_9BACT</name>
<evidence type="ECO:0000256" key="2">
    <source>
        <dbReference type="ARBA" id="ARBA00022704"/>
    </source>
</evidence>
<dbReference type="AlphaFoldDB" id="A0A6I6G6Y3"/>
<dbReference type="SUPFAM" id="SSF141066">
    <property type="entry name" value="ICP-like"/>
    <property type="match status" value="1"/>
</dbReference>
<dbReference type="InterPro" id="IPR018990">
    <property type="entry name" value="Prot_inh_I42_chagasin"/>
</dbReference>
<dbReference type="InterPro" id="IPR036331">
    <property type="entry name" value="Chagasin-like_sf"/>
</dbReference>
<dbReference type="PANTHER" id="PTHR36530:SF1">
    <property type="entry name" value="AMOEBIASIN-1"/>
    <property type="match status" value="1"/>
</dbReference>
<organism evidence="4 5">
    <name type="scientific">Phnomibacter ginsenosidimutans</name>
    <dbReference type="NCBI Taxonomy" id="2676868"/>
    <lineage>
        <taxon>Bacteria</taxon>
        <taxon>Pseudomonadati</taxon>
        <taxon>Bacteroidota</taxon>
        <taxon>Chitinophagia</taxon>
        <taxon>Chitinophagales</taxon>
        <taxon>Chitinophagaceae</taxon>
        <taxon>Phnomibacter</taxon>
    </lineage>
</organism>
<protein>
    <recommendedName>
        <fullName evidence="3">Proteinase inhibitor I42 chagasin domain-containing protein</fullName>
    </recommendedName>
</protein>
<evidence type="ECO:0000313" key="4">
    <source>
        <dbReference type="EMBL" id="QGW27213.1"/>
    </source>
</evidence>
<dbReference type="KEGG" id="fls:GLV81_03030"/>
<evidence type="ECO:0000313" key="5">
    <source>
        <dbReference type="Proteomes" id="UP000426027"/>
    </source>
</evidence>
<accession>A0A6I6G6Y3</accession>